<accession>A0AAV7UEY6</accession>
<dbReference type="AlphaFoldDB" id="A0AAV7UEY6"/>
<keyword evidence="2" id="KW-1185">Reference proteome</keyword>
<sequence length="105" mass="12408">VTTKFYWRSQVTMIANRERKMSAEKEGMHTQIHMLRHNIPLSHTHLHSYLTSIPTKLIETLKCYTSHSRYCTHWLLGCYQTLLAHLHPTACRLALKLYRIPLTFS</sequence>
<evidence type="ECO:0000313" key="1">
    <source>
        <dbReference type="EMBL" id="KAJ1187408.1"/>
    </source>
</evidence>
<evidence type="ECO:0000313" key="2">
    <source>
        <dbReference type="Proteomes" id="UP001066276"/>
    </source>
</evidence>
<dbReference type="EMBL" id="JANPWB010000005">
    <property type="protein sequence ID" value="KAJ1187408.1"/>
    <property type="molecule type" value="Genomic_DNA"/>
</dbReference>
<name>A0AAV7UEY6_PLEWA</name>
<dbReference type="Proteomes" id="UP001066276">
    <property type="component" value="Chromosome 3_1"/>
</dbReference>
<organism evidence="1 2">
    <name type="scientific">Pleurodeles waltl</name>
    <name type="common">Iberian ribbed newt</name>
    <dbReference type="NCBI Taxonomy" id="8319"/>
    <lineage>
        <taxon>Eukaryota</taxon>
        <taxon>Metazoa</taxon>
        <taxon>Chordata</taxon>
        <taxon>Craniata</taxon>
        <taxon>Vertebrata</taxon>
        <taxon>Euteleostomi</taxon>
        <taxon>Amphibia</taxon>
        <taxon>Batrachia</taxon>
        <taxon>Caudata</taxon>
        <taxon>Salamandroidea</taxon>
        <taxon>Salamandridae</taxon>
        <taxon>Pleurodelinae</taxon>
        <taxon>Pleurodeles</taxon>
    </lineage>
</organism>
<feature type="non-terminal residue" evidence="1">
    <location>
        <position position="1"/>
    </location>
</feature>
<comment type="caution">
    <text evidence="1">The sequence shown here is derived from an EMBL/GenBank/DDBJ whole genome shotgun (WGS) entry which is preliminary data.</text>
</comment>
<protein>
    <submittedName>
        <fullName evidence="1">Uncharacterized protein</fullName>
    </submittedName>
</protein>
<feature type="non-terminal residue" evidence="1">
    <location>
        <position position="105"/>
    </location>
</feature>
<gene>
    <name evidence="1" type="ORF">NDU88_004184</name>
</gene>
<reference evidence="1" key="1">
    <citation type="journal article" date="2022" name="bioRxiv">
        <title>Sequencing and chromosome-scale assembly of the giantPleurodeles waltlgenome.</title>
        <authorList>
            <person name="Brown T."/>
            <person name="Elewa A."/>
            <person name="Iarovenko S."/>
            <person name="Subramanian E."/>
            <person name="Araus A.J."/>
            <person name="Petzold A."/>
            <person name="Susuki M."/>
            <person name="Suzuki K.-i.T."/>
            <person name="Hayashi T."/>
            <person name="Toyoda A."/>
            <person name="Oliveira C."/>
            <person name="Osipova E."/>
            <person name="Leigh N.D."/>
            <person name="Simon A."/>
            <person name="Yun M.H."/>
        </authorList>
    </citation>
    <scope>NUCLEOTIDE SEQUENCE</scope>
    <source>
        <strain evidence="1">20211129_DDA</strain>
        <tissue evidence="1">Liver</tissue>
    </source>
</reference>
<proteinExistence type="predicted"/>